<dbReference type="InterPro" id="IPR012341">
    <property type="entry name" value="6hp_glycosidase-like_sf"/>
</dbReference>
<dbReference type="AlphaFoldDB" id="A0A914PM75"/>
<name>A0A914PM75_9BILA</name>
<evidence type="ECO:0000256" key="1">
    <source>
        <dbReference type="ARBA" id="ARBA00007179"/>
    </source>
</evidence>
<dbReference type="PANTHER" id="PTHR12736">
    <property type="entry name" value="LANC-LIKE PROTEIN"/>
    <property type="match status" value="1"/>
</dbReference>
<dbReference type="Pfam" id="PF05147">
    <property type="entry name" value="LANC_like"/>
    <property type="match status" value="1"/>
</dbReference>
<dbReference type="GO" id="GO:0031179">
    <property type="term" value="P:peptide modification"/>
    <property type="evidence" value="ECO:0007669"/>
    <property type="project" value="InterPro"/>
</dbReference>
<dbReference type="Proteomes" id="UP000887578">
    <property type="component" value="Unplaced"/>
</dbReference>
<dbReference type="PRINTS" id="PR01951">
    <property type="entry name" value="LANCEUKARYTE"/>
</dbReference>
<dbReference type="Gene3D" id="1.50.10.10">
    <property type="match status" value="1"/>
</dbReference>
<reference evidence="3" key="1">
    <citation type="submission" date="2022-11" db="UniProtKB">
        <authorList>
            <consortium name="WormBaseParasite"/>
        </authorList>
    </citation>
    <scope>IDENTIFICATION</scope>
</reference>
<dbReference type="GO" id="GO:0005975">
    <property type="term" value="P:carbohydrate metabolic process"/>
    <property type="evidence" value="ECO:0007669"/>
    <property type="project" value="InterPro"/>
</dbReference>
<organism evidence="2 3">
    <name type="scientific">Panagrolaimus davidi</name>
    <dbReference type="NCBI Taxonomy" id="227884"/>
    <lineage>
        <taxon>Eukaryota</taxon>
        <taxon>Metazoa</taxon>
        <taxon>Ecdysozoa</taxon>
        <taxon>Nematoda</taxon>
        <taxon>Chromadorea</taxon>
        <taxon>Rhabditida</taxon>
        <taxon>Tylenchina</taxon>
        <taxon>Panagrolaimomorpha</taxon>
        <taxon>Panagrolaimoidea</taxon>
        <taxon>Panagrolaimidae</taxon>
        <taxon>Panagrolaimus</taxon>
    </lineage>
</organism>
<protein>
    <submittedName>
        <fullName evidence="3">Uncharacterized protein</fullName>
    </submittedName>
</protein>
<evidence type="ECO:0000313" key="2">
    <source>
        <dbReference type="Proteomes" id="UP000887578"/>
    </source>
</evidence>
<dbReference type="InterPro" id="IPR020464">
    <property type="entry name" value="LanC-like_prot_euk"/>
</dbReference>
<comment type="similarity">
    <text evidence="1">Belongs to the LanC-like protein family.</text>
</comment>
<dbReference type="WBParaSite" id="PDA_v2.g19582.t1">
    <property type="protein sequence ID" value="PDA_v2.g19582.t1"/>
    <property type="gene ID" value="PDA_v2.g19582"/>
</dbReference>
<dbReference type="PANTHER" id="PTHR12736:SF7">
    <property type="entry name" value="LANC-LIKE PROTEIN 3"/>
    <property type="match status" value="1"/>
</dbReference>
<dbReference type="SUPFAM" id="SSF158745">
    <property type="entry name" value="LanC-like"/>
    <property type="match status" value="1"/>
</dbReference>
<dbReference type="InterPro" id="IPR007822">
    <property type="entry name" value="LANC-like"/>
</dbReference>
<accession>A0A914PM75</accession>
<evidence type="ECO:0000313" key="3">
    <source>
        <dbReference type="WBParaSite" id="PDA_v2.g19582.t1"/>
    </source>
</evidence>
<keyword evidence="2" id="KW-1185">Reference proteome</keyword>
<dbReference type="GO" id="GO:0005886">
    <property type="term" value="C:plasma membrane"/>
    <property type="evidence" value="ECO:0007669"/>
    <property type="project" value="TreeGrafter"/>
</dbReference>
<proteinExistence type="inferred from homology"/>
<sequence>MYRLTNDETYLIKAKLFALIMMHPDFQKQSRVPDRPWSLFEGWAGALTFLSDLLNPNTANFPLIPIPFSH</sequence>